<feature type="compositionally biased region" description="Low complexity" evidence="1">
    <location>
        <begin position="7"/>
        <end position="20"/>
    </location>
</feature>
<dbReference type="RefSeq" id="WP_378552327.1">
    <property type="nucleotide sequence ID" value="NZ_JBHSBA010000011.1"/>
</dbReference>
<keyword evidence="3" id="KW-1185">Reference proteome</keyword>
<evidence type="ECO:0000313" key="3">
    <source>
        <dbReference type="Proteomes" id="UP001595767"/>
    </source>
</evidence>
<protein>
    <submittedName>
        <fullName evidence="2">Uncharacterized protein</fullName>
    </submittedName>
</protein>
<feature type="region of interest" description="Disordered" evidence="1">
    <location>
        <begin position="1"/>
        <end position="24"/>
    </location>
</feature>
<proteinExistence type="predicted"/>
<evidence type="ECO:0000256" key="1">
    <source>
        <dbReference type="SAM" id="MobiDB-lite"/>
    </source>
</evidence>
<evidence type="ECO:0000313" key="2">
    <source>
        <dbReference type="EMBL" id="MFC4127136.1"/>
    </source>
</evidence>
<sequence length="231" mass="23281">MADAAGAPTERTARETPPTENLGYGELKKVAATFSAPDAPDLEQGEGPLPTVTLGELIEAGALAVLESPPTLMATAVGSDMMTAKDIRLGRAASKVGDPATPGAVTAQPGDVAVAVGAPMVARVCTADVLVAPGVQVLRVTPNVIDADFLAGVIRAAGEKAGKPVDLFTVEFPRLPLGAQRAAGAAIARLMDIESAWRAQRLTMERLVGAGLAGLATGMLRAPAGAGNLGE</sequence>
<gene>
    <name evidence="2" type="ORF">ACFOW8_19585</name>
</gene>
<reference evidence="3" key="1">
    <citation type="journal article" date="2019" name="Int. J. Syst. Evol. Microbiol.">
        <title>The Global Catalogue of Microorganisms (GCM) 10K type strain sequencing project: providing services to taxonomists for standard genome sequencing and annotation.</title>
        <authorList>
            <consortium name="The Broad Institute Genomics Platform"/>
            <consortium name="The Broad Institute Genome Sequencing Center for Infectious Disease"/>
            <person name="Wu L."/>
            <person name="Ma J."/>
        </authorList>
    </citation>
    <scope>NUCLEOTIDE SEQUENCE [LARGE SCALE GENOMIC DNA]</scope>
    <source>
        <strain evidence="3">CGMCC 4.7204</strain>
    </source>
</reference>
<comment type="caution">
    <text evidence="2">The sequence shown here is derived from an EMBL/GenBank/DDBJ whole genome shotgun (WGS) entry which is preliminary data.</text>
</comment>
<dbReference type="EMBL" id="JBHSBA010000011">
    <property type="protein sequence ID" value="MFC4127136.1"/>
    <property type="molecule type" value="Genomic_DNA"/>
</dbReference>
<name>A0ABV8L8G8_9NOCA</name>
<organism evidence="2 3">
    <name type="scientific">Nocardia rhizosphaerae</name>
    <dbReference type="NCBI Taxonomy" id="1691571"/>
    <lineage>
        <taxon>Bacteria</taxon>
        <taxon>Bacillati</taxon>
        <taxon>Actinomycetota</taxon>
        <taxon>Actinomycetes</taxon>
        <taxon>Mycobacteriales</taxon>
        <taxon>Nocardiaceae</taxon>
        <taxon>Nocardia</taxon>
    </lineage>
</organism>
<accession>A0ABV8L8G8</accession>
<dbReference type="Proteomes" id="UP001595767">
    <property type="component" value="Unassembled WGS sequence"/>
</dbReference>